<gene>
    <name evidence="2" type="ORF">VMCG_07766</name>
</gene>
<name>A0A423VZR3_9PEZI</name>
<feature type="region of interest" description="Disordered" evidence="1">
    <location>
        <begin position="338"/>
        <end position="373"/>
    </location>
</feature>
<accession>A0A423VZR3</accession>
<proteinExistence type="predicted"/>
<feature type="compositionally biased region" description="Basic and acidic residues" evidence="1">
    <location>
        <begin position="604"/>
        <end position="617"/>
    </location>
</feature>
<sequence length="648" mass="72447">MVEHSFSDSGDNDDCVLITPTRAPRRLPADHSLINEESSLSSGNHHKLHSAPLANGEASASYTPIDQPSLREIATQALNLSEPLAQSRHNHQPPVSTENHEMDLRPMSLAADKETGEIDIVDDSDEESPARSMTMTPEWDLEDNPSILPSVEGPQLPSDDLAKLIAEKAPELLPNLDTIRNLFEEAYAKQTAAPQADRSIFLQPLTWPVRRRWPTVDGNANAPFFGLNQMAPSTSHFWEEVTHRGLYPGTSHFEGQSFAVGGRHTGSLASRMRLPEVTRNRFKETDGSSVSSPTFRFRLPEPASGHDIFRIPEEVLPPENTAPLLAYQPEINMEPAAKRRKLDAAESSMGQNSGSVPAPSSPPARQHLSDLLDEPDLPSEFYKMRLLELRARLKDDEERLPHINNHNEARDKELQILLLRTDVEKQRLLLKAQLAYEEATDGEEQVVLNLTYPFPTPGSDNRYGCLPRSSVFMLRALIKLKDELKVLETELEGNKGEEDNEAAAEKTIRMENLRFFIEKFTGFYNADLEKEEKVRRKRDELERQSSLLADGSAAQPSKTSPPIRYPTQMIHDSPKTPPHPDTGVQSPPAEHSIPAAIPVPSPRPLEDSDVSPRDNSGRRLPRLPRINSYQPRPDMVEEDTPSDSDVSM</sequence>
<evidence type="ECO:0000313" key="3">
    <source>
        <dbReference type="Proteomes" id="UP000283895"/>
    </source>
</evidence>
<dbReference type="OrthoDB" id="10543426at2759"/>
<protein>
    <submittedName>
        <fullName evidence="2">Uncharacterized protein</fullName>
    </submittedName>
</protein>
<evidence type="ECO:0000256" key="1">
    <source>
        <dbReference type="SAM" id="MobiDB-lite"/>
    </source>
</evidence>
<dbReference type="EMBL" id="LKEA01000032">
    <property type="protein sequence ID" value="ROV96586.1"/>
    <property type="molecule type" value="Genomic_DNA"/>
</dbReference>
<dbReference type="Proteomes" id="UP000283895">
    <property type="component" value="Unassembled WGS sequence"/>
</dbReference>
<feature type="compositionally biased region" description="Basic and acidic residues" evidence="1">
    <location>
        <begin position="532"/>
        <end position="543"/>
    </location>
</feature>
<reference evidence="2 3" key="1">
    <citation type="submission" date="2015-09" db="EMBL/GenBank/DDBJ databases">
        <title>Host preference determinants of Valsa canker pathogens revealed by comparative genomics.</title>
        <authorList>
            <person name="Yin Z."/>
            <person name="Huang L."/>
        </authorList>
    </citation>
    <scope>NUCLEOTIDE SEQUENCE [LARGE SCALE GENOMIC DNA]</scope>
    <source>
        <strain evidence="2 3">03-1</strain>
    </source>
</reference>
<organism evidence="2 3">
    <name type="scientific">Cytospora schulzeri</name>
    <dbReference type="NCBI Taxonomy" id="448051"/>
    <lineage>
        <taxon>Eukaryota</taxon>
        <taxon>Fungi</taxon>
        <taxon>Dikarya</taxon>
        <taxon>Ascomycota</taxon>
        <taxon>Pezizomycotina</taxon>
        <taxon>Sordariomycetes</taxon>
        <taxon>Sordariomycetidae</taxon>
        <taxon>Diaporthales</taxon>
        <taxon>Cytosporaceae</taxon>
        <taxon>Cytospora</taxon>
    </lineage>
</organism>
<feature type="region of interest" description="Disordered" evidence="1">
    <location>
        <begin position="1"/>
        <end position="30"/>
    </location>
</feature>
<feature type="region of interest" description="Disordered" evidence="1">
    <location>
        <begin position="532"/>
        <end position="648"/>
    </location>
</feature>
<keyword evidence="3" id="KW-1185">Reference proteome</keyword>
<comment type="caution">
    <text evidence="2">The sequence shown here is derived from an EMBL/GenBank/DDBJ whole genome shotgun (WGS) entry which is preliminary data.</text>
</comment>
<dbReference type="AlphaFoldDB" id="A0A423VZR3"/>
<evidence type="ECO:0000313" key="2">
    <source>
        <dbReference type="EMBL" id="ROV96586.1"/>
    </source>
</evidence>